<evidence type="ECO:0000313" key="6">
    <source>
        <dbReference type="Proteomes" id="UP000198953"/>
    </source>
</evidence>
<dbReference type="InterPro" id="IPR025736">
    <property type="entry name" value="PucR_C-HTH_dom"/>
</dbReference>
<proteinExistence type="inferred from homology"/>
<keyword evidence="6" id="KW-1185">Reference proteome</keyword>
<reference evidence="5 6" key="1">
    <citation type="submission" date="2016-10" db="EMBL/GenBank/DDBJ databases">
        <authorList>
            <person name="de Groot N.N."/>
        </authorList>
    </citation>
    <scope>NUCLEOTIDE SEQUENCE [LARGE SCALE GENOMIC DNA]</scope>
    <source>
        <strain evidence="5 6">DSM 43357</strain>
    </source>
</reference>
<dbReference type="AlphaFoldDB" id="A0A1H8FS26"/>
<dbReference type="Pfam" id="PF17853">
    <property type="entry name" value="GGDEF_2"/>
    <property type="match status" value="1"/>
</dbReference>
<dbReference type="Proteomes" id="UP000198953">
    <property type="component" value="Unassembled WGS sequence"/>
</dbReference>
<evidence type="ECO:0000313" key="5">
    <source>
        <dbReference type="EMBL" id="SEN34492.1"/>
    </source>
</evidence>
<sequence>MKRARHLAEQLTVDELVRYGPLAHAEMLVGENLARPVSRVTLVSELDQVRRCGPGTAVVLAAGLAHGAWAVESALRLAWERSAACLVTPAVPGLTQATAQLGRRMRLPVFIVADDPAACALELAAAIASPDAARARLAARCAELFTERSGVRGIVGVINAEVPGVTVALLAPDGHVLAGHALTDRGAQQLVRVDVAGPDGRHWAELVASVAGRPSPTWAETVRLILRLARAPLAASVARERVDAVRDAERGRAALAAVLAAAGPCGQPGRVGEPGDPAASAAPGGAGQAGGVPESTLGWRLGGRHVAVFLRTDPALDGAAAAPGVVSAWQEVVPDLPLVPWEAGWASWWTGDDVEVGQVVPALRRALGRMRSPVPLSGGVGRAAPGPEGLRESLSQAVLAAGVTVREGHGAVRSFDELGYTVMLASLAEPRLVRSARVVLADLLSAPDGPVLVATLAALLDCANSTSQTALRLGVHRNTVLGRVERIRARGVDLDRPDQRLALHLACYALLPGLGLA</sequence>
<comment type="similarity">
    <text evidence="1">Belongs to the CdaR family.</text>
</comment>
<organism evidence="5 6">
    <name type="scientific">Nonomuraea pusilla</name>
    <dbReference type="NCBI Taxonomy" id="46177"/>
    <lineage>
        <taxon>Bacteria</taxon>
        <taxon>Bacillati</taxon>
        <taxon>Actinomycetota</taxon>
        <taxon>Actinomycetes</taxon>
        <taxon>Streptosporangiales</taxon>
        <taxon>Streptosporangiaceae</taxon>
        <taxon>Nonomuraea</taxon>
    </lineage>
</organism>
<name>A0A1H8FS26_9ACTN</name>
<dbReference type="InterPro" id="IPR051448">
    <property type="entry name" value="CdaR-like_regulators"/>
</dbReference>
<dbReference type="Pfam" id="PF13556">
    <property type="entry name" value="HTH_30"/>
    <property type="match status" value="1"/>
</dbReference>
<dbReference type="EMBL" id="FOBF01000025">
    <property type="protein sequence ID" value="SEN34492.1"/>
    <property type="molecule type" value="Genomic_DNA"/>
</dbReference>
<feature type="region of interest" description="Disordered" evidence="2">
    <location>
        <begin position="266"/>
        <end position="293"/>
    </location>
</feature>
<accession>A0A1H8FS26</accession>
<dbReference type="InterPro" id="IPR041522">
    <property type="entry name" value="CdaR_GGDEF"/>
</dbReference>
<evidence type="ECO:0000256" key="2">
    <source>
        <dbReference type="SAM" id="MobiDB-lite"/>
    </source>
</evidence>
<dbReference type="PANTHER" id="PTHR33744">
    <property type="entry name" value="CARBOHYDRATE DIACID REGULATOR"/>
    <property type="match status" value="1"/>
</dbReference>
<dbReference type="PANTHER" id="PTHR33744:SF1">
    <property type="entry name" value="DNA-BINDING TRANSCRIPTIONAL ACTIVATOR ADER"/>
    <property type="match status" value="1"/>
</dbReference>
<gene>
    <name evidence="5" type="ORF">SAMN05660976_07330</name>
</gene>
<dbReference type="InterPro" id="IPR042070">
    <property type="entry name" value="PucR_C-HTH_sf"/>
</dbReference>
<evidence type="ECO:0000259" key="4">
    <source>
        <dbReference type="Pfam" id="PF17853"/>
    </source>
</evidence>
<protein>
    <submittedName>
        <fullName evidence="5">PucR C-terminal helix-turn-helix domain-containing protein</fullName>
    </submittedName>
</protein>
<dbReference type="STRING" id="46177.SAMN05660976_07330"/>
<feature type="compositionally biased region" description="Low complexity" evidence="2">
    <location>
        <begin position="274"/>
        <end position="283"/>
    </location>
</feature>
<dbReference type="Gene3D" id="1.10.10.2840">
    <property type="entry name" value="PucR C-terminal helix-turn-helix domain"/>
    <property type="match status" value="1"/>
</dbReference>
<dbReference type="RefSeq" id="WP_218154164.1">
    <property type="nucleotide sequence ID" value="NZ_FOBF01000025.1"/>
</dbReference>
<feature type="domain" description="CdaR GGDEF-like" evidence="4">
    <location>
        <begin position="296"/>
        <end position="401"/>
    </location>
</feature>
<evidence type="ECO:0000256" key="1">
    <source>
        <dbReference type="ARBA" id="ARBA00006754"/>
    </source>
</evidence>
<feature type="domain" description="PucR C-terminal helix-turn-helix" evidence="3">
    <location>
        <begin position="452"/>
        <end position="508"/>
    </location>
</feature>
<evidence type="ECO:0000259" key="3">
    <source>
        <dbReference type="Pfam" id="PF13556"/>
    </source>
</evidence>